<gene>
    <name evidence="1" type="ORF">SAMN06265379_101941</name>
</gene>
<evidence type="ECO:0000313" key="2">
    <source>
        <dbReference type="Proteomes" id="UP000319040"/>
    </source>
</evidence>
<name>A0A521BHP9_SACCC</name>
<protein>
    <submittedName>
        <fullName evidence="1">Uncharacterized protein</fullName>
    </submittedName>
</protein>
<reference evidence="1 2" key="1">
    <citation type="submission" date="2017-05" db="EMBL/GenBank/DDBJ databases">
        <authorList>
            <person name="Varghese N."/>
            <person name="Submissions S."/>
        </authorList>
    </citation>
    <scope>NUCLEOTIDE SEQUENCE [LARGE SCALE GENOMIC DNA]</scope>
    <source>
        <strain evidence="1 2">DSM 27040</strain>
    </source>
</reference>
<evidence type="ECO:0000313" key="1">
    <source>
        <dbReference type="EMBL" id="SMO46586.1"/>
    </source>
</evidence>
<proteinExistence type="predicted"/>
<dbReference type="EMBL" id="FXTB01000001">
    <property type="protein sequence ID" value="SMO46586.1"/>
    <property type="molecule type" value="Genomic_DNA"/>
</dbReference>
<dbReference type="Proteomes" id="UP000319040">
    <property type="component" value="Unassembled WGS sequence"/>
</dbReference>
<organism evidence="1 2">
    <name type="scientific">Saccharicrinis carchari</name>
    <dbReference type="NCBI Taxonomy" id="1168039"/>
    <lineage>
        <taxon>Bacteria</taxon>
        <taxon>Pseudomonadati</taxon>
        <taxon>Bacteroidota</taxon>
        <taxon>Bacteroidia</taxon>
        <taxon>Marinilabiliales</taxon>
        <taxon>Marinilabiliaceae</taxon>
        <taxon>Saccharicrinis</taxon>
    </lineage>
</organism>
<dbReference type="AlphaFoldDB" id="A0A521BHP9"/>
<accession>A0A521BHP9</accession>
<keyword evidence="2" id="KW-1185">Reference proteome</keyword>
<sequence>MMKKAMLLFFCIVMYINLLAQYADKSKMKLLPDFGLLAKQTMKPELK</sequence>